<dbReference type="InterPro" id="IPR018490">
    <property type="entry name" value="cNMP-bd_dom_sf"/>
</dbReference>
<dbReference type="InterPro" id="IPR014710">
    <property type="entry name" value="RmlC-like_jellyroll"/>
</dbReference>
<dbReference type="SUPFAM" id="SSF51206">
    <property type="entry name" value="cAMP-binding domain-like"/>
    <property type="match status" value="1"/>
</dbReference>
<dbReference type="Pfam" id="PF00027">
    <property type="entry name" value="cNMP_binding"/>
    <property type="match status" value="1"/>
</dbReference>
<dbReference type="Proteomes" id="UP000049983">
    <property type="component" value="Unassembled WGS sequence"/>
</dbReference>
<organism evidence="2 3">
    <name type="scientific">Roseibium album</name>
    <dbReference type="NCBI Taxonomy" id="311410"/>
    <lineage>
        <taxon>Bacteria</taxon>
        <taxon>Pseudomonadati</taxon>
        <taxon>Pseudomonadota</taxon>
        <taxon>Alphaproteobacteria</taxon>
        <taxon>Hyphomicrobiales</taxon>
        <taxon>Stappiaceae</taxon>
        <taxon>Roseibium</taxon>
    </lineage>
</organism>
<dbReference type="GeneID" id="97668513"/>
<dbReference type="STRING" id="311410.LA5095_02225"/>
<proteinExistence type="predicted"/>
<dbReference type="AlphaFoldDB" id="A0A0M6ZXX7"/>
<dbReference type="CDD" id="cd00038">
    <property type="entry name" value="CAP_ED"/>
    <property type="match status" value="1"/>
</dbReference>
<dbReference type="OrthoDB" id="9798104at2"/>
<protein>
    <submittedName>
        <fullName evidence="2">Cyclic nucleotide-binding domain protein</fullName>
    </submittedName>
</protein>
<feature type="domain" description="Cyclic nucleotide-binding" evidence="1">
    <location>
        <begin position="18"/>
        <end position="104"/>
    </location>
</feature>
<evidence type="ECO:0000259" key="1">
    <source>
        <dbReference type="Pfam" id="PF00027"/>
    </source>
</evidence>
<dbReference type="InterPro" id="IPR000595">
    <property type="entry name" value="cNMP-bd_dom"/>
</dbReference>
<dbReference type="Gene3D" id="2.60.120.10">
    <property type="entry name" value="Jelly Rolls"/>
    <property type="match status" value="1"/>
</dbReference>
<dbReference type="RefSeq" id="WP_055114886.1">
    <property type="nucleotide sequence ID" value="NZ_CXWA01000002.1"/>
</dbReference>
<evidence type="ECO:0000313" key="3">
    <source>
        <dbReference type="Proteomes" id="UP000049983"/>
    </source>
</evidence>
<reference evidence="3" key="1">
    <citation type="submission" date="2015-07" db="EMBL/GenBank/DDBJ databases">
        <authorList>
            <person name="Rodrigo-Torres Lidia"/>
            <person name="Arahal R.David."/>
        </authorList>
    </citation>
    <scope>NUCLEOTIDE SEQUENCE [LARGE SCALE GENOMIC DNA]</scope>
    <source>
        <strain evidence="3">CECT 5096</strain>
    </source>
</reference>
<keyword evidence="3" id="KW-1185">Reference proteome</keyword>
<gene>
    <name evidence="2" type="ORF">LA5096_01081</name>
</gene>
<accession>A0A0M6ZXX7</accession>
<evidence type="ECO:0000313" key="2">
    <source>
        <dbReference type="EMBL" id="CTQ66384.1"/>
    </source>
</evidence>
<dbReference type="EMBL" id="CXWC01000002">
    <property type="protein sequence ID" value="CTQ66384.1"/>
    <property type="molecule type" value="Genomic_DNA"/>
</dbReference>
<sequence>MKISPELRDTFRCIGKVRNLAKKECVLEQGDVSRHAYFVESGCLRLWHNDEGKDVSLKFFLQEELCASLQSFHQELPSKYGLETIAPSVVRVCTKQDLRNFMEQSPAFREYVDSVMVHCMANYQDLFADRISNSPEDRYQVLIEREPEVLNTVPLHYIASYLGITPVSLSRIRRKMEKS</sequence>
<name>A0A0M6ZXX7_9HYPH</name>